<evidence type="ECO:0000313" key="1">
    <source>
        <dbReference type="EMBL" id="OHE98901.1"/>
    </source>
</evidence>
<dbReference type="AlphaFoldDB" id="A0A1G4BBZ5"/>
<gene>
    <name evidence="1" type="ORF">CORC01_05797</name>
</gene>
<dbReference type="GeneID" id="34558949"/>
<dbReference type="Proteomes" id="UP000176998">
    <property type="component" value="Unassembled WGS sequence"/>
</dbReference>
<name>A0A1G4BBZ5_9PEZI</name>
<protein>
    <submittedName>
        <fullName evidence="1">Uncharacterized protein</fullName>
    </submittedName>
</protein>
<keyword evidence="2" id="KW-1185">Reference proteome</keyword>
<dbReference type="RefSeq" id="XP_022476050.1">
    <property type="nucleotide sequence ID" value="XM_022617439.1"/>
</dbReference>
<sequence length="125" mass="13163">MSSSCFNPLSIRNDTAAGKLTGGALGDPRGHASRGAALLDSMGVRVMPNSLGTTLTSQGILKEGDEGTCGSRTATMSVPKRWILTSPPGSVGFVARALMLTPTLYYRRRCAGGRRTAEEEEFGQI</sequence>
<accession>A0A1G4BBZ5</accession>
<reference evidence="1 2" key="1">
    <citation type="submission" date="2016-09" db="EMBL/GenBank/DDBJ databases">
        <authorList>
            <person name="Capua I."/>
            <person name="De Benedictis P."/>
            <person name="Joannis T."/>
            <person name="Lombin L.H."/>
            <person name="Cattoli G."/>
        </authorList>
    </citation>
    <scope>NUCLEOTIDE SEQUENCE [LARGE SCALE GENOMIC DNA]</scope>
    <source>
        <strain evidence="1 2">IMI 309357</strain>
    </source>
</reference>
<proteinExistence type="predicted"/>
<dbReference type="EMBL" id="MJBS01000041">
    <property type="protein sequence ID" value="OHE98901.1"/>
    <property type="molecule type" value="Genomic_DNA"/>
</dbReference>
<evidence type="ECO:0000313" key="2">
    <source>
        <dbReference type="Proteomes" id="UP000176998"/>
    </source>
</evidence>
<organism evidence="1 2">
    <name type="scientific">Colletotrichum orchidophilum</name>
    <dbReference type="NCBI Taxonomy" id="1209926"/>
    <lineage>
        <taxon>Eukaryota</taxon>
        <taxon>Fungi</taxon>
        <taxon>Dikarya</taxon>
        <taxon>Ascomycota</taxon>
        <taxon>Pezizomycotina</taxon>
        <taxon>Sordariomycetes</taxon>
        <taxon>Hypocreomycetidae</taxon>
        <taxon>Glomerellales</taxon>
        <taxon>Glomerellaceae</taxon>
        <taxon>Colletotrichum</taxon>
    </lineage>
</organism>
<comment type="caution">
    <text evidence="1">The sequence shown here is derived from an EMBL/GenBank/DDBJ whole genome shotgun (WGS) entry which is preliminary data.</text>
</comment>